<dbReference type="Proteomes" id="UP000481621">
    <property type="component" value="Unassembled WGS sequence"/>
</dbReference>
<dbReference type="AlphaFoldDB" id="A0A6B3TV11"/>
<gene>
    <name evidence="2" type="ORF">G4Z05_15110</name>
</gene>
<protein>
    <submittedName>
        <fullName evidence="2">Uncharacterized protein</fullName>
    </submittedName>
</protein>
<evidence type="ECO:0000256" key="1">
    <source>
        <dbReference type="SAM" id="MobiDB-lite"/>
    </source>
</evidence>
<name>A0A6B3TV11_9BACI</name>
<proteinExistence type="predicted"/>
<dbReference type="EMBL" id="JAAIUV010000033">
    <property type="protein sequence ID" value="NEX80179.1"/>
    <property type="molecule type" value="Genomic_DNA"/>
</dbReference>
<evidence type="ECO:0000313" key="3">
    <source>
        <dbReference type="Proteomes" id="UP000481621"/>
    </source>
</evidence>
<evidence type="ECO:0000313" key="2">
    <source>
        <dbReference type="EMBL" id="NEX80179.1"/>
    </source>
</evidence>
<accession>A0A6B3TV11</accession>
<sequence>MSEMESSQNEFQSLFHIKKREDFDFGEFMFLKRNRHDEENPTESSSMETESSSQEEISYEKPQKEDFYCTEWHCKDHKLIKSCWKDGNMYVLRIRNK</sequence>
<organism evidence="2 3">
    <name type="scientific">Neobacillus thermocopriae</name>
    <dbReference type="NCBI Taxonomy" id="1215031"/>
    <lineage>
        <taxon>Bacteria</taxon>
        <taxon>Bacillati</taxon>
        <taxon>Bacillota</taxon>
        <taxon>Bacilli</taxon>
        <taxon>Bacillales</taxon>
        <taxon>Bacillaceae</taxon>
        <taxon>Neobacillus</taxon>
    </lineage>
</organism>
<reference evidence="2" key="1">
    <citation type="submission" date="2020-02" db="EMBL/GenBank/DDBJ databases">
        <title>Bacillus sedimentmangrovi sp. nov., isolated from sediment of the mangrove ecosystem.</title>
        <authorList>
            <person name="Liu G."/>
        </authorList>
    </citation>
    <scope>NUCLEOTIDE SEQUENCE [LARGE SCALE GENOMIC DNA]</scope>
    <source>
        <strain evidence="2">SgZ-7</strain>
    </source>
</reference>
<feature type="region of interest" description="Disordered" evidence="1">
    <location>
        <begin position="34"/>
        <end position="60"/>
    </location>
</feature>
<comment type="caution">
    <text evidence="2">The sequence shown here is derived from an EMBL/GenBank/DDBJ whole genome shotgun (WGS) entry which is preliminary data.</text>
</comment>
<dbReference type="RefSeq" id="WP_163252631.1">
    <property type="nucleotide sequence ID" value="NZ_JAAIUV010000033.1"/>
</dbReference>
<feature type="compositionally biased region" description="Low complexity" evidence="1">
    <location>
        <begin position="42"/>
        <end position="56"/>
    </location>
</feature>
<keyword evidence="3" id="KW-1185">Reference proteome</keyword>